<evidence type="ECO:0000256" key="5">
    <source>
        <dbReference type="ARBA" id="ARBA00022989"/>
    </source>
</evidence>
<dbReference type="InterPro" id="IPR035906">
    <property type="entry name" value="MetI-like_sf"/>
</dbReference>
<protein>
    <submittedName>
        <fullName evidence="9">ABC transporter permease</fullName>
    </submittedName>
</protein>
<dbReference type="Pfam" id="PF00528">
    <property type="entry name" value="BPD_transp_1"/>
    <property type="match status" value="1"/>
</dbReference>
<keyword evidence="3" id="KW-1003">Cell membrane</keyword>
<comment type="caution">
    <text evidence="9">The sequence shown here is derived from an EMBL/GenBank/DDBJ whole genome shotgun (WGS) entry which is preliminary data.</text>
</comment>
<feature type="transmembrane region" description="Helical" evidence="7">
    <location>
        <begin position="235"/>
        <end position="261"/>
    </location>
</feature>
<reference evidence="9 10" key="1">
    <citation type="submission" date="2021-03" db="EMBL/GenBank/DDBJ databases">
        <title>Antimicrobial resistance genes in bacteria isolated from Japanese honey, and their potential for conferring macrolide and lincosamide resistance in the American foulbrood pathogen Paenibacillus larvae.</title>
        <authorList>
            <person name="Okamoto M."/>
            <person name="Kumagai M."/>
            <person name="Kanamori H."/>
            <person name="Takamatsu D."/>
        </authorList>
    </citation>
    <scope>NUCLEOTIDE SEQUENCE [LARGE SCALE GENOMIC DNA]</scope>
    <source>
        <strain evidence="9 10">J1TS3</strain>
    </source>
</reference>
<name>A0ABQ4K726_9BACI</name>
<proteinExistence type="inferred from homology"/>
<comment type="subcellular location">
    <subcellularLocation>
        <location evidence="1 7">Cell membrane</location>
        <topology evidence="1 7">Multi-pass membrane protein</topology>
    </subcellularLocation>
</comment>
<accession>A0ABQ4K726</accession>
<evidence type="ECO:0000259" key="8">
    <source>
        <dbReference type="PROSITE" id="PS50928"/>
    </source>
</evidence>
<sequence>MWSYILKRTLSLIPILFIVSLVIFFIIHLTPGDPVSYMLGDEATEEQIENVREEMGLNLPLYEQYFHWIANVLKGDFGVSFHMNTTVLDAIVTHVAPTLSLAVFAQIIALLIAIPLGIIAAIKRGTVVDQAVMGLSLLGMAVPSFLLALFLVLLIGVHLQWLPIAGYQPLSSGLWNHLKYLILPAISLGSIQAALIARMTRSSMLEVLNNNYINMARSKGVSERKVIYSHALHNAFLPILTVIGQTFGALVTGAVITETIFNIPGLGQLIINSVERRDYTVIQGIVLFVTFIYVMLNLLIDLLYGVVDPRVRLDEK</sequence>
<gene>
    <name evidence="9" type="ORF">J1TS3_26600</name>
</gene>
<feature type="transmembrane region" description="Helical" evidence="7">
    <location>
        <begin position="101"/>
        <end position="122"/>
    </location>
</feature>
<keyword evidence="2 7" id="KW-0813">Transport</keyword>
<feature type="transmembrane region" description="Helical" evidence="7">
    <location>
        <begin position="134"/>
        <end position="157"/>
    </location>
</feature>
<evidence type="ECO:0000313" key="10">
    <source>
        <dbReference type="Proteomes" id="UP000680279"/>
    </source>
</evidence>
<keyword evidence="5 7" id="KW-1133">Transmembrane helix</keyword>
<dbReference type="PANTHER" id="PTHR43163">
    <property type="entry name" value="DIPEPTIDE TRANSPORT SYSTEM PERMEASE PROTEIN DPPB-RELATED"/>
    <property type="match status" value="1"/>
</dbReference>
<evidence type="ECO:0000256" key="6">
    <source>
        <dbReference type="ARBA" id="ARBA00023136"/>
    </source>
</evidence>
<dbReference type="InterPro" id="IPR000515">
    <property type="entry name" value="MetI-like"/>
</dbReference>
<keyword evidence="10" id="KW-1185">Reference proteome</keyword>
<evidence type="ECO:0000256" key="2">
    <source>
        <dbReference type="ARBA" id="ARBA00022448"/>
    </source>
</evidence>
<feature type="transmembrane region" description="Helical" evidence="7">
    <location>
        <begin position="177"/>
        <end position="197"/>
    </location>
</feature>
<dbReference type="RefSeq" id="WP_018707870.1">
    <property type="nucleotide sequence ID" value="NZ_BOQT01000009.1"/>
</dbReference>
<dbReference type="PROSITE" id="PS50928">
    <property type="entry name" value="ABC_TM1"/>
    <property type="match status" value="1"/>
</dbReference>
<dbReference type="CDD" id="cd06261">
    <property type="entry name" value="TM_PBP2"/>
    <property type="match status" value="1"/>
</dbReference>
<organism evidence="9 10">
    <name type="scientific">Siminovitchia fordii</name>
    <dbReference type="NCBI Taxonomy" id="254759"/>
    <lineage>
        <taxon>Bacteria</taxon>
        <taxon>Bacillati</taxon>
        <taxon>Bacillota</taxon>
        <taxon>Bacilli</taxon>
        <taxon>Bacillales</taxon>
        <taxon>Bacillaceae</taxon>
        <taxon>Siminovitchia</taxon>
    </lineage>
</organism>
<dbReference type="EMBL" id="BOQT01000009">
    <property type="protein sequence ID" value="GIN21526.1"/>
    <property type="molecule type" value="Genomic_DNA"/>
</dbReference>
<dbReference type="InterPro" id="IPR045621">
    <property type="entry name" value="BPD_transp_1_N"/>
</dbReference>
<keyword evidence="6 7" id="KW-0472">Membrane</keyword>
<dbReference type="Pfam" id="PF19300">
    <property type="entry name" value="BPD_transp_1_N"/>
    <property type="match status" value="1"/>
</dbReference>
<dbReference type="SUPFAM" id="SSF161098">
    <property type="entry name" value="MetI-like"/>
    <property type="match status" value="1"/>
</dbReference>
<comment type="similarity">
    <text evidence="7">Belongs to the binding-protein-dependent transport system permease family.</text>
</comment>
<feature type="transmembrane region" description="Helical" evidence="7">
    <location>
        <begin position="12"/>
        <end position="30"/>
    </location>
</feature>
<keyword evidence="4 7" id="KW-0812">Transmembrane</keyword>
<evidence type="ECO:0000256" key="4">
    <source>
        <dbReference type="ARBA" id="ARBA00022692"/>
    </source>
</evidence>
<evidence type="ECO:0000256" key="1">
    <source>
        <dbReference type="ARBA" id="ARBA00004651"/>
    </source>
</evidence>
<evidence type="ECO:0000313" key="9">
    <source>
        <dbReference type="EMBL" id="GIN21526.1"/>
    </source>
</evidence>
<feature type="domain" description="ABC transmembrane type-1" evidence="8">
    <location>
        <begin position="95"/>
        <end position="304"/>
    </location>
</feature>
<evidence type="ECO:0000256" key="7">
    <source>
        <dbReference type="RuleBase" id="RU363032"/>
    </source>
</evidence>
<feature type="transmembrane region" description="Helical" evidence="7">
    <location>
        <begin position="281"/>
        <end position="307"/>
    </location>
</feature>
<dbReference type="Proteomes" id="UP000680279">
    <property type="component" value="Unassembled WGS sequence"/>
</dbReference>
<dbReference type="Gene3D" id="1.10.3720.10">
    <property type="entry name" value="MetI-like"/>
    <property type="match status" value="1"/>
</dbReference>
<evidence type="ECO:0000256" key="3">
    <source>
        <dbReference type="ARBA" id="ARBA00022475"/>
    </source>
</evidence>
<dbReference type="PANTHER" id="PTHR43163:SF6">
    <property type="entry name" value="DIPEPTIDE TRANSPORT SYSTEM PERMEASE PROTEIN DPPB-RELATED"/>
    <property type="match status" value="1"/>
</dbReference>